<comment type="caution">
    <text evidence="2">The sequence shown here is derived from an EMBL/GenBank/DDBJ whole genome shotgun (WGS) entry which is preliminary data.</text>
</comment>
<dbReference type="Proteomes" id="UP001219525">
    <property type="component" value="Unassembled WGS sequence"/>
</dbReference>
<dbReference type="AlphaFoldDB" id="A0AAD6Y4Z7"/>
<feature type="compositionally biased region" description="Basic residues" evidence="1">
    <location>
        <begin position="64"/>
        <end position="73"/>
    </location>
</feature>
<gene>
    <name evidence="2" type="ORF">GGX14DRAFT_572645</name>
</gene>
<dbReference type="EMBL" id="JARJCW010000067">
    <property type="protein sequence ID" value="KAJ7199612.1"/>
    <property type="molecule type" value="Genomic_DNA"/>
</dbReference>
<sequence length="428" mass="48454">MYSERFAVVSHHGHDDCNRSSSGLRSRPDLHEDGDSHQLLGKRFRENCGDLDNASPPGPTTAKRIGKRPRPSGHRMSEEARQKKIDKWRKRAAEKRKEHEEIVELDKRPCEFIRFRSDNVEVRKALRRSHGYTKKCELPVFEKARDDTKDVVLTCPPPSEEEQKVLGSLCRLTDEKMKTLKPQTVADVEKLSLSSNVLIRISKVVPLSCLDIIMQQYKRLVHMGFVSYEKNQSRSATPALHAGVWRRYSSTACIVSEVWQERAPPEKIKALSGLIRDICQYFKQHILPLMLRKIQQYYPEFFKLQGVIADEIGKIKGIAEYPEFNLGGPFSTFAMKIGSSEYIHLDHFDPRFLLAPTGILTGGNFSGADLNIPQLGGRMPIKAGMLVAANMRTLAHSSSQHTGDRLAITLFLDNPLLISALQNATRIL</sequence>
<accession>A0AAD6Y4Z7</accession>
<dbReference type="Gene3D" id="3.60.130.30">
    <property type="match status" value="1"/>
</dbReference>
<evidence type="ECO:0000313" key="3">
    <source>
        <dbReference type="Proteomes" id="UP001219525"/>
    </source>
</evidence>
<proteinExistence type="predicted"/>
<reference evidence="2" key="1">
    <citation type="submission" date="2023-03" db="EMBL/GenBank/DDBJ databases">
        <title>Massive genome expansion in bonnet fungi (Mycena s.s.) driven by repeated elements and novel gene families across ecological guilds.</title>
        <authorList>
            <consortium name="Lawrence Berkeley National Laboratory"/>
            <person name="Harder C.B."/>
            <person name="Miyauchi S."/>
            <person name="Viragh M."/>
            <person name="Kuo A."/>
            <person name="Thoen E."/>
            <person name="Andreopoulos B."/>
            <person name="Lu D."/>
            <person name="Skrede I."/>
            <person name="Drula E."/>
            <person name="Henrissat B."/>
            <person name="Morin E."/>
            <person name="Kohler A."/>
            <person name="Barry K."/>
            <person name="LaButti K."/>
            <person name="Morin E."/>
            <person name="Salamov A."/>
            <person name="Lipzen A."/>
            <person name="Mereny Z."/>
            <person name="Hegedus B."/>
            <person name="Baldrian P."/>
            <person name="Stursova M."/>
            <person name="Weitz H."/>
            <person name="Taylor A."/>
            <person name="Grigoriev I.V."/>
            <person name="Nagy L.G."/>
            <person name="Martin F."/>
            <person name="Kauserud H."/>
        </authorList>
    </citation>
    <scope>NUCLEOTIDE SEQUENCE</scope>
    <source>
        <strain evidence="2">9144</strain>
    </source>
</reference>
<name>A0AAD6Y4Z7_9AGAR</name>
<feature type="compositionally biased region" description="Basic and acidic residues" evidence="1">
    <location>
        <begin position="75"/>
        <end position="85"/>
    </location>
</feature>
<protein>
    <submittedName>
        <fullName evidence="2">Uncharacterized protein</fullName>
    </submittedName>
</protein>
<feature type="compositionally biased region" description="Basic and acidic residues" evidence="1">
    <location>
        <begin position="26"/>
        <end position="36"/>
    </location>
</feature>
<feature type="region of interest" description="Disordered" evidence="1">
    <location>
        <begin position="1"/>
        <end position="92"/>
    </location>
</feature>
<evidence type="ECO:0000256" key="1">
    <source>
        <dbReference type="SAM" id="MobiDB-lite"/>
    </source>
</evidence>
<keyword evidence="3" id="KW-1185">Reference proteome</keyword>
<organism evidence="2 3">
    <name type="scientific">Mycena pura</name>
    <dbReference type="NCBI Taxonomy" id="153505"/>
    <lineage>
        <taxon>Eukaryota</taxon>
        <taxon>Fungi</taxon>
        <taxon>Dikarya</taxon>
        <taxon>Basidiomycota</taxon>
        <taxon>Agaricomycotina</taxon>
        <taxon>Agaricomycetes</taxon>
        <taxon>Agaricomycetidae</taxon>
        <taxon>Agaricales</taxon>
        <taxon>Marasmiineae</taxon>
        <taxon>Mycenaceae</taxon>
        <taxon>Mycena</taxon>
    </lineage>
</organism>
<evidence type="ECO:0000313" key="2">
    <source>
        <dbReference type="EMBL" id="KAJ7199612.1"/>
    </source>
</evidence>